<keyword evidence="11" id="KW-1185">Reference proteome</keyword>
<comment type="subcellular location">
    <subcellularLocation>
        <location evidence="1">Golgi apparatus membrane</location>
        <topology evidence="1">Single-pass type II membrane protein</topology>
    </subcellularLocation>
</comment>
<protein>
    <submittedName>
        <fullName evidence="10">Uncharacterized protein</fullName>
    </submittedName>
</protein>
<dbReference type="GO" id="GO:0009247">
    <property type="term" value="P:glycolipid biosynthetic process"/>
    <property type="evidence" value="ECO:0007669"/>
    <property type="project" value="InterPro"/>
</dbReference>
<dbReference type="PANTHER" id="PTHR14647">
    <property type="entry name" value="GALACTOSE-3-O-SULFOTRANSFERASE"/>
    <property type="match status" value="1"/>
</dbReference>
<sequence length="294" mass="35278">MNKWFIDGTNGVGSLGFEEYRNMVERNNWGEITDYNILIEEVWNSTTVDRTFPNKPKAVTILRNPVEQFESVFYYMDLREFYNVSTFKELVSQISSNTVRNDHLDNVHGRNQLLRNLGFNPNKDRSLRDFISELNATFDLVMIAEHFEESVVQLRNLIGVPLEYMTYLPQNTRHKEAVYKISKTERKVLENWLKLDMEAYKAFKWDLMRKITADDKIQRQKLRNLNKHLRDKCKISEGRQKRNFTNFRFGVLDVKFLYNKERNIFCDHFADPGRNKFQQIQRSHSEALRHFRWD</sequence>
<name>A0AA88HSL1_ARTSF</name>
<keyword evidence="8" id="KW-0472">Membrane</keyword>
<accession>A0AA88HSL1</accession>
<keyword evidence="9" id="KW-0325">Glycoprotein</keyword>
<organism evidence="10 11">
    <name type="scientific">Artemia franciscana</name>
    <name type="common">Brine shrimp</name>
    <name type="synonym">Artemia sanfranciscana</name>
    <dbReference type="NCBI Taxonomy" id="6661"/>
    <lineage>
        <taxon>Eukaryota</taxon>
        <taxon>Metazoa</taxon>
        <taxon>Ecdysozoa</taxon>
        <taxon>Arthropoda</taxon>
        <taxon>Crustacea</taxon>
        <taxon>Branchiopoda</taxon>
        <taxon>Anostraca</taxon>
        <taxon>Artemiidae</taxon>
        <taxon>Artemia</taxon>
    </lineage>
</organism>
<comment type="similarity">
    <text evidence="2">Belongs to the galactose-3-O-sulfotransferase family.</text>
</comment>
<dbReference type="PANTHER" id="PTHR14647:SF87">
    <property type="entry name" value="PUTATIVE-RELATED"/>
    <property type="match status" value="1"/>
</dbReference>
<proteinExistence type="inferred from homology"/>
<dbReference type="EMBL" id="JAVRJZ010000016">
    <property type="protein sequence ID" value="KAK2711136.1"/>
    <property type="molecule type" value="Genomic_DNA"/>
</dbReference>
<evidence type="ECO:0000256" key="7">
    <source>
        <dbReference type="ARBA" id="ARBA00023034"/>
    </source>
</evidence>
<dbReference type="Pfam" id="PF06990">
    <property type="entry name" value="Gal-3-0_sulfotr"/>
    <property type="match status" value="1"/>
</dbReference>
<gene>
    <name evidence="10" type="ORF">QYM36_012342</name>
</gene>
<evidence type="ECO:0000313" key="10">
    <source>
        <dbReference type="EMBL" id="KAK2711136.1"/>
    </source>
</evidence>
<evidence type="ECO:0000256" key="8">
    <source>
        <dbReference type="ARBA" id="ARBA00023136"/>
    </source>
</evidence>
<dbReference type="InterPro" id="IPR027417">
    <property type="entry name" value="P-loop_NTPase"/>
</dbReference>
<evidence type="ECO:0000313" key="11">
    <source>
        <dbReference type="Proteomes" id="UP001187531"/>
    </source>
</evidence>
<keyword evidence="7" id="KW-0333">Golgi apparatus</keyword>
<comment type="caution">
    <text evidence="10">The sequence shown here is derived from an EMBL/GenBank/DDBJ whole genome shotgun (WGS) entry which is preliminary data.</text>
</comment>
<keyword evidence="6" id="KW-1133">Transmembrane helix</keyword>
<evidence type="ECO:0000256" key="9">
    <source>
        <dbReference type="ARBA" id="ARBA00023180"/>
    </source>
</evidence>
<evidence type="ECO:0000256" key="4">
    <source>
        <dbReference type="ARBA" id="ARBA00022692"/>
    </source>
</evidence>
<evidence type="ECO:0000256" key="3">
    <source>
        <dbReference type="ARBA" id="ARBA00022679"/>
    </source>
</evidence>
<keyword evidence="5" id="KW-0735">Signal-anchor</keyword>
<dbReference type="GO" id="GO:0000139">
    <property type="term" value="C:Golgi membrane"/>
    <property type="evidence" value="ECO:0007669"/>
    <property type="project" value="UniProtKB-SubCell"/>
</dbReference>
<evidence type="ECO:0000256" key="2">
    <source>
        <dbReference type="ARBA" id="ARBA00008124"/>
    </source>
</evidence>
<dbReference type="AlphaFoldDB" id="A0AA88HSL1"/>
<keyword evidence="4" id="KW-0812">Transmembrane</keyword>
<evidence type="ECO:0000256" key="1">
    <source>
        <dbReference type="ARBA" id="ARBA00004323"/>
    </source>
</evidence>
<dbReference type="Gene3D" id="3.40.50.300">
    <property type="entry name" value="P-loop containing nucleotide triphosphate hydrolases"/>
    <property type="match status" value="1"/>
</dbReference>
<keyword evidence="3" id="KW-0808">Transferase</keyword>
<evidence type="ECO:0000256" key="5">
    <source>
        <dbReference type="ARBA" id="ARBA00022968"/>
    </source>
</evidence>
<dbReference type="SUPFAM" id="SSF52540">
    <property type="entry name" value="P-loop containing nucleoside triphosphate hydrolases"/>
    <property type="match status" value="1"/>
</dbReference>
<dbReference type="GO" id="GO:0001733">
    <property type="term" value="F:galactosylceramide sulfotransferase activity"/>
    <property type="evidence" value="ECO:0007669"/>
    <property type="project" value="InterPro"/>
</dbReference>
<dbReference type="Proteomes" id="UP001187531">
    <property type="component" value="Unassembled WGS sequence"/>
</dbReference>
<evidence type="ECO:0000256" key="6">
    <source>
        <dbReference type="ARBA" id="ARBA00022989"/>
    </source>
</evidence>
<reference evidence="10" key="1">
    <citation type="submission" date="2023-07" db="EMBL/GenBank/DDBJ databases">
        <title>Chromosome-level genome assembly of Artemia franciscana.</title>
        <authorList>
            <person name="Jo E."/>
        </authorList>
    </citation>
    <scope>NUCLEOTIDE SEQUENCE</scope>
    <source>
        <tissue evidence="10">Whole body</tissue>
    </source>
</reference>
<dbReference type="InterPro" id="IPR009729">
    <property type="entry name" value="Gal-3-0_sulfotransfrase"/>
</dbReference>
<dbReference type="EMBL" id="JAVRJZ010000016">
    <property type="protein sequence ID" value="KAK2711135.1"/>
    <property type="molecule type" value="Genomic_DNA"/>
</dbReference>